<evidence type="ECO:0000256" key="1">
    <source>
        <dbReference type="SAM" id="Phobius"/>
    </source>
</evidence>
<sequence length="322" mass="36165">MQTQTILHDLQQKGIISSEQSAVILEYEKQKPFSLHYELRTVLYLGITLLTGGLGVLIYQNLDTIGHGVIVALIALITLACFGFVFWKRQPFTWKEVKNAHTFADFALLLGCTSFLILEGYLQFQYDLFGTKYGLVTILPAILFFFSAYLFDHRGVLSMAITAFASWVGVSIAPLSVLSQNDFSAPHFINTAIVLGLGLSATGLISEYKNLKKHFSFTYLLLGSNLTLIAALTGMFSQSLWFIYAFITLILCVGLFLYARKTQSYIFLLMGTIYGYIALTYILFKLVFSVDNDLVYSLAMYYFLLSGVGVIMFLLNIKKILK</sequence>
<feature type="transmembrane region" description="Helical" evidence="1">
    <location>
        <begin position="133"/>
        <end position="151"/>
    </location>
</feature>
<evidence type="ECO:0000313" key="3">
    <source>
        <dbReference type="EMBL" id="PWK26756.1"/>
    </source>
</evidence>
<feature type="transmembrane region" description="Helical" evidence="1">
    <location>
        <begin position="266"/>
        <end position="288"/>
    </location>
</feature>
<feature type="transmembrane region" description="Helical" evidence="1">
    <location>
        <begin position="241"/>
        <end position="259"/>
    </location>
</feature>
<dbReference type="EMBL" id="QGGO01000010">
    <property type="protein sequence ID" value="PWK26756.1"/>
    <property type="molecule type" value="Genomic_DNA"/>
</dbReference>
<proteinExistence type="predicted"/>
<keyword evidence="1" id="KW-1133">Transmembrane helix</keyword>
<feature type="transmembrane region" description="Helical" evidence="1">
    <location>
        <begin position="217"/>
        <end position="235"/>
    </location>
</feature>
<keyword evidence="4" id="KW-1185">Reference proteome</keyword>
<keyword evidence="1" id="KW-0812">Transmembrane</keyword>
<dbReference type="AlphaFoldDB" id="A0A316EB18"/>
<feature type="transmembrane region" description="Helical" evidence="1">
    <location>
        <begin position="99"/>
        <end position="121"/>
    </location>
</feature>
<dbReference type="OrthoDB" id="650263at2"/>
<comment type="caution">
    <text evidence="3">The sequence shown here is derived from an EMBL/GenBank/DDBJ whole genome shotgun (WGS) entry which is preliminary data.</text>
</comment>
<name>A0A316EB18_9BACT</name>
<feature type="domain" description="DUF2157" evidence="2">
    <location>
        <begin position="9"/>
        <end position="155"/>
    </location>
</feature>
<feature type="transmembrane region" description="Helical" evidence="1">
    <location>
        <begin position="294"/>
        <end position="315"/>
    </location>
</feature>
<evidence type="ECO:0000259" key="2">
    <source>
        <dbReference type="Pfam" id="PF09925"/>
    </source>
</evidence>
<feature type="transmembrane region" description="Helical" evidence="1">
    <location>
        <begin position="65"/>
        <end position="87"/>
    </location>
</feature>
<feature type="transmembrane region" description="Helical" evidence="1">
    <location>
        <begin position="156"/>
        <end position="175"/>
    </location>
</feature>
<reference evidence="3 4" key="1">
    <citation type="submission" date="2018-05" db="EMBL/GenBank/DDBJ databases">
        <title>Genomic Encyclopedia of Archaeal and Bacterial Type Strains, Phase II (KMG-II): from individual species to whole genera.</title>
        <authorList>
            <person name="Goeker M."/>
        </authorList>
    </citation>
    <scope>NUCLEOTIDE SEQUENCE [LARGE SCALE GENOMIC DNA]</scope>
    <source>
        <strain evidence="3 4">DSM 22214</strain>
    </source>
</reference>
<dbReference type="Pfam" id="PF09925">
    <property type="entry name" value="DUF2157"/>
    <property type="match status" value="1"/>
</dbReference>
<gene>
    <name evidence="3" type="ORF">LV89_02265</name>
</gene>
<feature type="transmembrane region" description="Helical" evidence="1">
    <location>
        <begin position="41"/>
        <end position="59"/>
    </location>
</feature>
<accession>A0A316EB18</accession>
<keyword evidence="1" id="KW-0472">Membrane</keyword>
<organism evidence="3 4">
    <name type="scientific">Arcicella aurantiaca</name>
    <dbReference type="NCBI Taxonomy" id="591202"/>
    <lineage>
        <taxon>Bacteria</taxon>
        <taxon>Pseudomonadati</taxon>
        <taxon>Bacteroidota</taxon>
        <taxon>Cytophagia</taxon>
        <taxon>Cytophagales</taxon>
        <taxon>Flectobacillaceae</taxon>
        <taxon>Arcicella</taxon>
    </lineage>
</organism>
<feature type="transmembrane region" description="Helical" evidence="1">
    <location>
        <begin position="187"/>
        <end position="205"/>
    </location>
</feature>
<protein>
    <submittedName>
        <fullName evidence="3">Putative membrane protein DUF2157</fullName>
    </submittedName>
</protein>
<evidence type="ECO:0000313" key="4">
    <source>
        <dbReference type="Proteomes" id="UP000245489"/>
    </source>
</evidence>
<dbReference type="RefSeq" id="WP_109743000.1">
    <property type="nucleotide sequence ID" value="NZ_QGGO01000010.1"/>
</dbReference>
<dbReference type="InterPro" id="IPR018677">
    <property type="entry name" value="DUF2157"/>
</dbReference>
<dbReference type="Proteomes" id="UP000245489">
    <property type="component" value="Unassembled WGS sequence"/>
</dbReference>